<dbReference type="InterPro" id="IPR001128">
    <property type="entry name" value="Cyt_P450"/>
</dbReference>
<evidence type="ECO:0000256" key="4">
    <source>
        <dbReference type="PIRSR" id="PIRSR602401-1"/>
    </source>
</evidence>
<reference evidence="6 7" key="1">
    <citation type="submission" date="2018-10" db="EMBL/GenBank/DDBJ databases">
        <title>Fifty Aureobasidium pullulans genomes reveal a recombining polyextremotolerant generalist.</title>
        <authorList>
            <person name="Gostincar C."/>
            <person name="Turk M."/>
            <person name="Zajc J."/>
            <person name="Gunde-Cimerman N."/>
        </authorList>
    </citation>
    <scope>NUCLEOTIDE SEQUENCE [LARGE SCALE GENOMIC DNA]</scope>
    <source>
        <strain evidence="6 7">EXF-6604</strain>
    </source>
</reference>
<dbReference type="Pfam" id="PF00067">
    <property type="entry name" value="p450"/>
    <property type="match status" value="1"/>
</dbReference>
<protein>
    <submittedName>
        <fullName evidence="6">Cytochrome protein</fullName>
    </submittedName>
</protein>
<evidence type="ECO:0000313" key="6">
    <source>
        <dbReference type="EMBL" id="THY10274.1"/>
    </source>
</evidence>
<dbReference type="PRINTS" id="PR00385">
    <property type="entry name" value="P450"/>
</dbReference>
<dbReference type="SUPFAM" id="SSF48264">
    <property type="entry name" value="Cytochrome P450"/>
    <property type="match status" value="1"/>
</dbReference>
<evidence type="ECO:0000313" key="7">
    <source>
        <dbReference type="Proteomes" id="UP000306584"/>
    </source>
</evidence>
<comment type="cofactor">
    <cofactor evidence="5">
        <name>Fe(2+)</name>
        <dbReference type="ChEBI" id="CHEBI:29033"/>
    </cofactor>
    <text evidence="5">Binds 1 Fe(2+) ion per subunit.</text>
</comment>
<feature type="binding site" evidence="5">
    <location>
        <position position="736"/>
    </location>
    <ligand>
        <name>Fe cation</name>
        <dbReference type="ChEBI" id="CHEBI:24875"/>
        <note>catalytic</note>
    </ligand>
</feature>
<dbReference type="InterPro" id="IPR002401">
    <property type="entry name" value="Cyt_P450_E_grp-I"/>
</dbReference>
<dbReference type="GO" id="GO:0020037">
    <property type="term" value="F:heme binding"/>
    <property type="evidence" value="ECO:0007669"/>
    <property type="project" value="InterPro"/>
</dbReference>
<dbReference type="Pfam" id="PF03055">
    <property type="entry name" value="RPE65"/>
    <property type="match status" value="1"/>
</dbReference>
<organism evidence="6 7">
    <name type="scientific">Aureobasidium pullulans</name>
    <name type="common">Black yeast</name>
    <name type="synonym">Pullularia pullulans</name>
    <dbReference type="NCBI Taxonomy" id="5580"/>
    <lineage>
        <taxon>Eukaryota</taxon>
        <taxon>Fungi</taxon>
        <taxon>Dikarya</taxon>
        <taxon>Ascomycota</taxon>
        <taxon>Pezizomycotina</taxon>
        <taxon>Dothideomycetes</taxon>
        <taxon>Dothideomycetidae</taxon>
        <taxon>Dothideales</taxon>
        <taxon>Saccotheciaceae</taxon>
        <taxon>Aureobasidium</taxon>
    </lineage>
</organism>
<dbReference type="Proteomes" id="UP000306584">
    <property type="component" value="Unassembled WGS sequence"/>
</dbReference>
<evidence type="ECO:0000256" key="3">
    <source>
        <dbReference type="ARBA" id="ARBA00023004"/>
    </source>
</evidence>
<dbReference type="EMBL" id="QZBD01000623">
    <property type="protein sequence ID" value="THY10274.1"/>
    <property type="molecule type" value="Genomic_DNA"/>
</dbReference>
<keyword evidence="2 4" id="KW-0479">Metal-binding</keyword>
<keyword evidence="3 4" id="KW-0408">Iron</keyword>
<dbReference type="InterPro" id="IPR004294">
    <property type="entry name" value="Carotenoid_Oase"/>
</dbReference>
<dbReference type="PANTHER" id="PTHR24305:SF190">
    <property type="entry name" value="P450, PUTATIVE (EUROFUNG)-RELATED"/>
    <property type="match status" value="1"/>
</dbReference>
<dbReference type="InterPro" id="IPR036396">
    <property type="entry name" value="Cyt_P450_sf"/>
</dbReference>
<comment type="cofactor">
    <cofactor evidence="4">
        <name>heme</name>
        <dbReference type="ChEBI" id="CHEBI:30413"/>
    </cofactor>
</comment>
<name>A0A4S9K508_AURPU</name>
<dbReference type="Gene3D" id="1.10.630.10">
    <property type="entry name" value="Cytochrome P450"/>
    <property type="match status" value="1"/>
</dbReference>
<evidence type="ECO:0000256" key="1">
    <source>
        <dbReference type="ARBA" id="ARBA00006787"/>
    </source>
</evidence>
<comment type="similarity">
    <text evidence="1">Belongs to the carotenoid oxygenase family.</text>
</comment>
<dbReference type="GO" id="GO:0005506">
    <property type="term" value="F:iron ion binding"/>
    <property type="evidence" value="ECO:0007669"/>
    <property type="project" value="InterPro"/>
</dbReference>
<dbReference type="AlphaFoldDB" id="A0A4S9K508"/>
<dbReference type="InterPro" id="IPR050121">
    <property type="entry name" value="Cytochrome_P450_monoxygenase"/>
</dbReference>
<gene>
    <name evidence="6" type="ORF">D6D01_09338</name>
</gene>
<evidence type="ECO:0000256" key="5">
    <source>
        <dbReference type="PIRSR" id="PIRSR604294-1"/>
    </source>
</evidence>
<dbReference type="GO" id="GO:0004497">
    <property type="term" value="F:monooxygenase activity"/>
    <property type="evidence" value="ECO:0007669"/>
    <property type="project" value="InterPro"/>
</dbReference>
<dbReference type="CDD" id="cd11060">
    <property type="entry name" value="CYP57A1-like"/>
    <property type="match status" value="1"/>
</dbReference>
<dbReference type="PRINTS" id="PR00463">
    <property type="entry name" value="EP450I"/>
</dbReference>
<evidence type="ECO:0000256" key="2">
    <source>
        <dbReference type="ARBA" id="ARBA00022723"/>
    </source>
</evidence>
<feature type="binding site" evidence="5">
    <location>
        <position position="992"/>
    </location>
    <ligand>
        <name>Fe cation</name>
        <dbReference type="ChEBI" id="CHEBI:24875"/>
        <note>catalytic</note>
    </ligand>
</feature>
<comment type="caution">
    <text evidence="6">The sequence shown here is derived from an EMBL/GenBank/DDBJ whole genome shotgun (WGS) entry which is preliminary data.</text>
</comment>
<feature type="binding site" evidence="5">
    <location>
        <position position="685"/>
    </location>
    <ligand>
        <name>Fe cation</name>
        <dbReference type="ChEBI" id="CHEBI:24875"/>
        <note>catalytic</note>
    </ligand>
</feature>
<sequence>MISQLANLPGIGVLLGLLLILNYIVPAILSPLRNVKGPAVARFSRFWEIFETWRGRLEQVTIALHEQYGPVVRLSPNRYSLSDPSVIKTIYGIGSHFAKSDFYTVFGAPPNLGHKDVFSETSNAKHALERKKTSNMYAMSSLVSYEPFVDKVNLEFTNALADHARHDRAFDLFTWMQYYAFDVIGEITIGRSFGLIQAGHDKDGLLHAIHTGNVVYGSSMGLIPELNPWFFWFASSLRIKNHWQTIQKVILREIGARMRSTNPEDRMDFMAKCIELKKVGKLDDATMNNVVGSNIGAGSDTTGLSLTATMYYLMKYPSCLQRLRDELDTAAKAGALSDPVTFFEGQKLTYMQAVIKESLRMHPAVGQILSRVVPEGGAQLAGIQFPAGTVVGVNPWVIHRDEKIWGQDVHAFNPERWLADKERVAYMDQHFLAASARTCIGKNISLLEITKLLPQLVRKFDFEPAGNTDWTTSSGWFVKQSIQVKTDSNAATMGSEPFQTVLLTKDNNTEVEHEERFGLVSPWDHYYSPINSAPQGRFECELDDMVVFGNIPKAINGTWYRVIIDPHFAPQPGTPFTEGDGNICAFRIQNSKVSMKIKYVQTERWLLERKAGQRLFGRYRNPYDNHPCVRLANDATGNTNVIYWGGKLLALAERGLPYALDPDTLETLGADPYAGQTVAKTFSAHPKVDPFKEELVAWSYQAKGLGSSDICVFNVDPQGRIGNENWFKDNTAGWPHDGWVTENWIVLSVMPFEVNSDEALKAGADHWTFIPDRPAEFLVAPRKASSPHHPGWKAGEFRKYTWDHGLIIHVGNAWETEDGKLELESHFISFNVFPMWSPKNYKSPKPAGDWYRWTIDLDKPDGSRIPGGRKMIEGVFDFPQVDERFLTRKTSIAFIGGFAEAYESERPVFNKIIKFNTETGVKEVFRVPRDGSVAEPAFIPRSEDAPEGDGWLIFYVERTSSPKGQLMILDTADFSKPVAIVQMPFTTRNQVHGNWVPNPNPEQPLPLLTGPIKDVKPTTKYSQLSRID</sequence>
<accession>A0A4S9K508</accession>
<feature type="binding site" evidence="5">
    <location>
        <position position="809"/>
    </location>
    <ligand>
        <name>Fe cation</name>
        <dbReference type="ChEBI" id="CHEBI:24875"/>
        <note>catalytic</note>
    </ligand>
</feature>
<feature type="binding site" description="axial binding residue" evidence="4">
    <location>
        <position position="439"/>
    </location>
    <ligand>
        <name>heme</name>
        <dbReference type="ChEBI" id="CHEBI:30413"/>
    </ligand>
    <ligandPart>
        <name>Fe</name>
        <dbReference type="ChEBI" id="CHEBI:18248"/>
    </ligandPart>
</feature>
<dbReference type="GO" id="GO:0016702">
    <property type="term" value="F:oxidoreductase activity, acting on single donors with incorporation of molecular oxygen, incorporation of two atoms of oxygen"/>
    <property type="evidence" value="ECO:0007669"/>
    <property type="project" value="InterPro"/>
</dbReference>
<proteinExistence type="inferred from homology"/>
<keyword evidence="4" id="KW-0349">Heme</keyword>
<dbReference type="PANTHER" id="PTHR24305">
    <property type="entry name" value="CYTOCHROME P450"/>
    <property type="match status" value="1"/>
</dbReference>
<dbReference type="GO" id="GO:0016705">
    <property type="term" value="F:oxidoreductase activity, acting on paired donors, with incorporation or reduction of molecular oxygen"/>
    <property type="evidence" value="ECO:0007669"/>
    <property type="project" value="InterPro"/>
</dbReference>